<dbReference type="PROSITE" id="PS50157">
    <property type="entry name" value="ZINC_FINGER_C2H2_2"/>
    <property type="match status" value="1"/>
</dbReference>
<dbReference type="EnsemblMetazoa" id="ACHR002433-RA">
    <property type="protein sequence ID" value="ACHR002433-PA"/>
    <property type="gene ID" value="ACHR002433"/>
</dbReference>
<dbReference type="InterPro" id="IPR036236">
    <property type="entry name" value="Znf_C2H2_sf"/>
</dbReference>
<organism evidence="4 5">
    <name type="scientific">Anopheles christyi</name>
    <dbReference type="NCBI Taxonomy" id="43041"/>
    <lineage>
        <taxon>Eukaryota</taxon>
        <taxon>Metazoa</taxon>
        <taxon>Ecdysozoa</taxon>
        <taxon>Arthropoda</taxon>
        <taxon>Hexapoda</taxon>
        <taxon>Insecta</taxon>
        <taxon>Pterygota</taxon>
        <taxon>Neoptera</taxon>
        <taxon>Endopterygota</taxon>
        <taxon>Diptera</taxon>
        <taxon>Nematocera</taxon>
        <taxon>Culicoidea</taxon>
        <taxon>Culicidae</taxon>
        <taxon>Anophelinae</taxon>
        <taxon>Anopheles</taxon>
    </lineage>
</organism>
<evidence type="ECO:0000256" key="2">
    <source>
        <dbReference type="SAM" id="MobiDB-lite"/>
    </source>
</evidence>
<evidence type="ECO:0000313" key="4">
    <source>
        <dbReference type="EnsemblMetazoa" id="ACHR002433-PA"/>
    </source>
</evidence>
<protein>
    <recommendedName>
        <fullName evidence="3">C2H2-type domain-containing protein</fullName>
    </recommendedName>
</protein>
<reference evidence="5" key="1">
    <citation type="submission" date="2013-03" db="EMBL/GenBank/DDBJ databases">
        <title>The Genome Sequence of Anopheles christyi ACHKN1017.</title>
        <authorList>
            <consortium name="The Broad Institute Genomics Platform"/>
            <person name="Neafsey D.E."/>
            <person name="Besansky N."/>
            <person name="Walker B."/>
            <person name="Young S.K."/>
            <person name="Zeng Q."/>
            <person name="Gargeya S."/>
            <person name="Fitzgerald M."/>
            <person name="Haas B."/>
            <person name="Abouelleil A."/>
            <person name="Allen A.W."/>
            <person name="Alvarado L."/>
            <person name="Arachchi H.M."/>
            <person name="Berlin A.M."/>
            <person name="Chapman S.B."/>
            <person name="Gainer-Dewar J."/>
            <person name="Goldberg J."/>
            <person name="Griggs A."/>
            <person name="Gujja S."/>
            <person name="Hansen M."/>
            <person name="Howarth C."/>
            <person name="Imamovic A."/>
            <person name="Ireland A."/>
            <person name="Larimer J."/>
            <person name="McCowan C."/>
            <person name="Murphy C."/>
            <person name="Pearson M."/>
            <person name="Poon T.W."/>
            <person name="Priest M."/>
            <person name="Roberts A."/>
            <person name="Saif S."/>
            <person name="Shea T."/>
            <person name="Sisk P."/>
            <person name="Sykes S."/>
            <person name="Wortman J."/>
            <person name="Nusbaum C."/>
            <person name="Birren B."/>
        </authorList>
    </citation>
    <scope>NUCLEOTIDE SEQUENCE [LARGE SCALE GENOMIC DNA]</scope>
    <source>
        <strain evidence="5">ACHKN1017</strain>
    </source>
</reference>
<keyword evidence="1" id="KW-0479">Metal-binding</keyword>
<dbReference type="SMART" id="SM00355">
    <property type="entry name" value="ZnF_C2H2"/>
    <property type="match status" value="2"/>
</dbReference>
<accession>A0A182JVA1</accession>
<feature type="compositionally biased region" description="Basic residues" evidence="2">
    <location>
        <begin position="88"/>
        <end position="98"/>
    </location>
</feature>
<evidence type="ECO:0000256" key="1">
    <source>
        <dbReference type="PROSITE-ProRule" id="PRU00042"/>
    </source>
</evidence>
<dbReference type="PROSITE" id="PS00028">
    <property type="entry name" value="ZINC_FINGER_C2H2_1"/>
    <property type="match status" value="2"/>
</dbReference>
<feature type="domain" description="C2H2-type" evidence="3">
    <location>
        <begin position="185"/>
        <end position="213"/>
    </location>
</feature>
<evidence type="ECO:0000259" key="3">
    <source>
        <dbReference type="PROSITE" id="PS50157"/>
    </source>
</evidence>
<dbReference type="InterPro" id="IPR013087">
    <property type="entry name" value="Znf_C2H2_type"/>
</dbReference>
<keyword evidence="5" id="KW-1185">Reference proteome</keyword>
<reference evidence="4" key="2">
    <citation type="submission" date="2020-05" db="UniProtKB">
        <authorList>
            <consortium name="EnsemblMetazoa"/>
        </authorList>
    </citation>
    <scope>IDENTIFICATION</scope>
    <source>
        <strain evidence="4">ACHKN1017</strain>
    </source>
</reference>
<name>A0A182JVA1_9DIPT</name>
<sequence>MDTFANAKPATTVSLTAGDAGGERETFSDDDCAPMIDHFSDDDTAPEKNLVCADDPANNPDINDSSDDFTWKEDPVPEATTSGPTKRGPTKSRPKKCVPTKNGQFRYVRDRTDRGKHALCTVCGKFIHDFNDDDCTHCDTKMSDSANLKRHIQTIHLKTVVKRCEEFKSSYGRQQHEVTHSGIIFKCDQCDKQYRYKDLLKTHVRKCHPEPGTGTDA</sequence>
<proteinExistence type="predicted"/>
<keyword evidence="1" id="KW-0863">Zinc-finger</keyword>
<dbReference type="GO" id="GO:0008270">
    <property type="term" value="F:zinc ion binding"/>
    <property type="evidence" value="ECO:0007669"/>
    <property type="project" value="UniProtKB-KW"/>
</dbReference>
<dbReference type="Gene3D" id="3.30.160.60">
    <property type="entry name" value="Classic Zinc Finger"/>
    <property type="match status" value="2"/>
</dbReference>
<dbReference type="Pfam" id="PF00096">
    <property type="entry name" value="zf-C2H2"/>
    <property type="match status" value="2"/>
</dbReference>
<dbReference type="AlphaFoldDB" id="A0A182JVA1"/>
<dbReference type="VEuPathDB" id="VectorBase:ACHR002433"/>
<keyword evidence="1" id="KW-0862">Zinc</keyword>
<dbReference type="SUPFAM" id="SSF57667">
    <property type="entry name" value="beta-beta-alpha zinc fingers"/>
    <property type="match status" value="1"/>
</dbReference>
<feature type="region of interest" description="Disordered" evidence="2">
    <location>
        <begin position="1"/>
        <end position="99"/>
    </location>
</feature>
<feature type="compositionally biased region" description="Low complexity" evidence="2">
    <location>
        <begin position="53"/>
        <end position="63"/>
    </location>
</feature>
<evidence type="ECO:0000313" key="5">
    <source>
        <dbReference type="Proteomes" id="UP000075881"/>
    </source>
</evidence>
<dbReference type="Proteomes" id="UP000075881">
    <property type="component" value="Unassembled WGS sequence"/>
</dbReference>